<gene>
    <name evidence="5" type="primary">ga13607</name>
    <name evidence="5" type="ORF">PR202_ga13607</name>
</gene>
<dbReference type="InterPro" id="IPR038389">
    <property type="entry name" value="PSMG2_sf"/>
</dbReference>
<dbReference type="FunFam" id="3.40.50.10900:FF:000004">
    <property type="entry name" value="Proteasome assembly chaperone 2"/>
    <property type="match status" value="1"/>
</dbReference>
<dbReference type="Gene3D" id="3.40.50.10900">
    <property type="entry name" value="PAC-like subunit"/>
    <property type="match status" value="1"/>
</dbReference>
<comment type="caution">
    <text evidence="5">The sequence shown here is derived from an EMBL/GenBank/DDBJ whole genome shotgun (WGS) entry which is preliminary data.</text>
</comment>
<dbReference type="GO" id="GO:0005829">
    <property type="term" value="C:cytosol"/>
    <property type="evidence" value="ECO:0007669"/>
    <property type="project" value="TreeGrafter"/>
</dbReference>
<comment type="subunit">
    <text evidence="4">Forms a heterodimer with PSMG1.</text>
</comment>
<evidence type="ECO:0000256" key="2">
    <source>
        <dbReference type="ARBA" id="ARBA00023186"/>
    </source>
</evidence>
<dbReference type="InterPro" id="IPR016562">
    <property type="entry name" value="Proteasome_assmbl_chp_2_euk"/>
</dbReference>
<accession>A0AAV5CFE6</accession>
<comment type="function">
    <text evidence="4">Chaperone protein which promotes assembly of the 20S proteasome as part of a heterodimer with PSMG1.</text>
</comment>
<evidence type="ECO:0000313" key="5">
    <source>
        <dbReference type="EMBL" id="GJM96744.1"/>
    </source>
</evidence>
<dbReference type="EMBL" id="BQKI01000006">
    <property type="protein sequence ID" value="GJM96744.1"/>
    <property type="molecule type" value="Genomic_DNA"/>
</dbReference>
<comment type="similarity">
    <text evidence="3 4">Belongs to the PSMG2 family.</text>
</comment>
<dbReference type="AlphaFoldDB" id="A0AAV5CFE6"/>
<evidence type="ECO:0000313" key="6">
    <source>
        <dbReference type="Proteomes" id="UP001054889"/>
    </source>
</evidence>
<dbReference type="Proteomes" id="UP001054889">
    <property type="component" value="Unassembled WGS sequence"/>
</dbReference>
<evidence type="ECO:0000256" key="4">
    <source>
        <dbReference type="PIRNR" id="PIRNR010044"/>
    </source>
</evidence>
<evidence type="ECO:0000256" key="3">
    <source>
        <dbReference type="ARBA" id="ARBA00025745"/>
    </source>
</evidence>
<dbReference type="GO" id="GO:0005634">
    <property type="term" value="C:nucleus"/>
    <property type="evidence" value="ECO:0007669"/>
    <property type="project" value="TreeGrafter"/>
</dbReference>
<dbReference type="InterPro" id="IPR019151">
    <property type="entry name" value="Proteasome_assmbl_chaperone_2"/>
</dbReference>
<dbReference type="PANTHER" id="PTHR12970:SF1">
    <property type="entry name" value="PROTEASOME ASSEMBLY CHAPERONE 2"/>
    <property type="match status" value="1"/>
</dbReference>
<evidence type="ECO:0000256" key="1">
    <source>
        <dbReference type="ARBA" id="ARBA00019186"/>
    </source>
</evidence>
<protein>
    <recommendedName>
        <fullName evidence="1 4">Proteasome assembly chaperone 2</fullName>
    </recommendedName>
</protein>
<reference evidence="5" key="2">
    <citation type="submission" date="2021-12" db="EMBL/GenBank/DDBJ databases">
        <title>Resequencing data analysis of finger millet.</title>
        <authorList>
            <person name="Hatakeyama M."/>
            <person name="Aluri S."/>
            <person name="Balachadran M.T."/>
            <person name="Sivarajan S.R."/>
            <person name="Poveda L."/>
            <person name="Shimizu-Inatsugi R."/>
            <person name="Schlapbach R."/>
            <person name="Sreeman S.M."/>
            <person name="Shimizu K.K."/>
        </authorList>
    </citation>
    <scope>NUCLEOTIDE SEQUENCE</scope>
</reference>
<keyword evidence="2 4" id="KW-0143">Chaperone</keyword>
<dbReference type="Pfam" id="PF09754">
    <property type="entry name" value="PAC2"/>
    <property type="match status" value="1"/>
</dbReference>
<dbReference type="GO" id="GO:0043248">
    <property type="term" value="P:proteasome assembly"/>
    <property type="evidence" value="ECO:0007669"/>
    <property type="project" value="TreeGrafter"/>
</dbReference>
<keyword evidence="6" id="KW-1185">Reference proteome</keyword>
<name>A0AAV5CFE6_ELECO</name>
<dbReference type="PIRSF" id="PIRSF010044">
    <property type="entry name" value="UCP010044"/>
    <property type="match status" value="1"/>
</dbReference>
<sequence>MRFGPPIPRLQPALSIGNVGQLAVDLLISSAKAKRVAYLDEPSVLPCAGNDAFGPDAVGDLALALEAYESTSHNLAFIQQRSPAITGMMVSFAKNVANFISSIGKDHVVILSSLDSGKRRVIDASSRMQVYYLSSCNEDGSDPEYEKLGWKKLEEYDPSQQRWNCLASLVEGGDFSEDMVGDTDEMTINDYYASLPFTALFSACKSYIKRSDYLVTESFCQLAGNEPNGWNVPLSWKSVYGPPPDLSIF</sequence>
<dbReference type="PANTHER" id="PTHR12970">
    <property type="entry name" value="PROTEASOME ASSEMBLY CHAPERONE 2"/>
    <property type="match status" value="1"/>
</dbReference>
<reference evidence="5" key="1">
    <citation type="journal article" date="2018" name="DNA Res.">
        <title>Multiple hybrid de novo genome assembly of finger millet, an orphan allotetraploid crop.</title>
        <authorList>
            <person name="Hatakeyama M."/>
            <person name="Aluri S."/>
            <person name="Balachadran M.T."/>
            <person name="Sivarajan S.R."/>
            <person name="Patrignani A."/>
            <person name="Gruter S."/>
            <person name="Poveda L."/>
            <person name="Shimizu-Inatsugi R."/>
            <person name="Baeten J."/>
            <person name="Francoijs K.J."/>
            <person name="Nataraja K.N."/>
            <person name="Reddy Y.A.N."/>
            <person name="Phadnis S."/>
            <person name="Ravikumar R.L."/>
            <person name="Schlapbach R."/>
            <person name="Sreeman S.M."/>
            <person name="Shimizu K.K."/>
        </authorList>
    </citation>
    <scope>NUCLEOTIDE SEQUENCE</scope>
</reference>
<proteinExistence type="inferred from homology"/>
<organism evidence="5 6">
    <name type="scientific">Eleusine coracana subsp. coracana</name>
    <dbReference type="NCBI Taxonomy" id="191504"/>
    <lineage>
        <taxon>Eukaryota</taxon>
        <taxon>Viridiplantae</taxon>
        <taxon>Streptophyta</taxon>
        <taxon>Embryophyta</taxon>
        <taxon>Tracheophyta</taxon>
        <taxon>Spermatophyta</taxon>
        <taxon>Magnoliopsida</taxon>
        <taxon>Liliopsida</taxon>
        <taxon>Poales</taxon>
        <taxon>Poaceae</taxon>
        <taxon>PACMAD clade</taxon>
        <taxon>Chloridoideae</taxon>
        <taxon>Cynodonteae</taxon>
        <taxon>Eleusininae</taxon>
        <taxon>Eleusine</taxon>
    </lineage>
</organism>